<dbReference type="RefSeq" id="WP_093248740.1">
    <property type="nucleotide sequence ID" value="NZ_FNGP01000001.1"/>
</dbReference>
<dbReference type="InterPro" id="IPR011032">
    <property type="entry name" value="GroES-like_sf"/>
</dbReference>
<keyword evidence="2" id="KW-0560">Oxidoreductase</keyword>
<keyword evidence="5" id="KW-1185">Reference proteome</keyword>
<evidence type="ECO:0000259" key="3">
    <source>
        <dbReference type="SMART" id="SM00829"/>
    </source>
</evidence>
<evidence type="ECO:0000256" key="1">
    <source>
        <dbReference type="ARBA" id="ARBA00022857"/>
    </source>
</evidence>
<dbReference type="Pfam" id="PF13602">
    <property type="entry name" value="ADH_zinc_N_2"/>
    <property type="match status" value="1"/>
</dbReference>
<accession>A0A1G9HX33</accession>
<dbReference type="OrthoDB" id="3175656at2"/>
<feature type="domain" description="Enoyl reductase (ER)" evidence="3">
    <location>
        <begin position="10"/>
        <end position="319"/>
    </location>
</feature>
<dbReference type="AlphaFoldDB" id="A0A1G9HX33"/>
<dbReference type="SUPFAM" id="SSF50129">
    <property type="entry name" value="GroES-like"/>
    <property type="match status" value="1"/>
</dbReference>
<dbReference type="Proteomes" id="UP000199475">
    <property type="component" value="Unassembled WGS sequence"/>
</dbReference>
<dbReference type="PANTHER" id="PTHR48106">
    <property type="entry name" value="QUINONE OXIDOREDUCTASE PIG3-RELATED"/>
    <property type="match status" value="1"/>
</dbReference>
<gene>
    <name evidence="4" type="ORF">SAMN04488242_0581</name>
</gene>
<name>A0A1G9HX33_9ACTN</name>
<dbReference type="Gene3D" id="3.40.50.720">
    <property type="entry name" value="NAD(P)-binding Rossmann-like Domain"/>
    <property type="match status" value="1"/>
</dbReference>
<dbReference type="GO" id="GO:0035925">
    <property type="term" value="F:mRNA 3'-UTR AU-rich region binding"/>
    <property type="evidence" value="ECO:0007669"/>
    <property type="project" value="TreeGrafter"/>
</dbReference>
<dbReference type="InterPro" id="IPR013154">
    <property type="entry name" value="ADH-like_N"/>
</dbReference>
<keyword evidence="1" id="KW-0521">NADP</keyword>
<dbReference type="GO" id="GO:0070402">
    <property type="term" value="F:NADPH binding"/>
    <property type="evidence" value="ECO:0007669"/>
    <property type="project" value="TreeGrafter"/>
</dbReference>
<evidence type="ECO:0000256" key="2">
    <source>
        <dbReference type="ARBA" id="ARBA00023002"/>
    </source>
</evidence>
<dbReference type="PANTHER" id="PTHR48106:SF7">
    <property type="entry name" value="DEHYDROGENASE, ZINC-CONTAINING, PUTATIVE (AFU_ORTHOLOGUE AFUA_5G10220)-RELATED"/>
    <property type="match status" value="1"/>
</dbReference>
<dbReference type="InterPro" id="IPR036291">
    <property type="entry name" value="NAD(P)-bd_dom_sf"/>
</dbReference>
<dbReference type="SUPFAM" id="SSF51735">
    <property type="entry name" value="NAD(P)-binding Rossmann-fold domains"/>
    <property type="match status" value="1"/>
</dbReference>
<dbReference type="SMART" id="SM00829">
    <property type="entry name" value="PKS_ER"/>
    <property type="match status" value="1"/>
</dbReference>
<evidence type="ECO:0000313" key="4">
    <source>
        <dbReference type="EMBL" id="SDL17412.1"/>
    </source>
</evidence>
<sequence length="323" mass="34385">MRQITIHEFGTTDVLKLEDAPEPELGPGEVLVDVHFAGLNPLDYKMRDGSSRMCARMELPCSLGREFVGKLVGAADDVDLADLGLEVGQWVFGIRSHQDLRGTYAERIAVSAEHVAPVPGDPDEAALPYFGGLALVGLTAMDAIEGARINKGDTVLVHGGSGGVGQLLIPMALRAGASKVWATGRAANAERIRELGAEPIPYDGVNWREVITEETEGRGVDAVIDTHYFQTFLPSLDHVADGGRIVALPSLADLTPAKERGIEATIPGIAPTREKLDALAAAFSEGSLPLEVSEVLPLDEVGRAHQQLESGHTRGKLILDVRA</sequence>
<reference evidence="4 5" key="1">
    <citation type="submission" date="2016-10" db="EMBL/GenBank/DDBJ databases">
        <authorList>
            <person name="de Groot N.N."/>
        </authorList>
    </citation>
    <scope>NUCLEOTIDE SEQUENCE [LARGE SCALE GENOMIC DNA]</scope>
    <source>
        <strain evidence="4 5">CGMCC 1.9159</strain>
    </source>
</reference>
<dbReference type="GO" id="GO:0003960">
    <property type="term" value="F:quinone reductase (NADPH) activity"/>
    <property type="evidence" value="ECO:0007669"/>
    <property type="project" value="TreeGrafter"/>
</dbReference>
<evidence type="ECO:0000313" key="5">
    <source>
        <dbReference type="Proteomes" id="UP000199475"/>
    </source>
</evidence>
<protein>
    <submittedName>
        <fullName evidence="4">NADPH:quinone reductase</fullName>
    </submittedName>
</protein>
<dbReference type="STRING" id="686624.SAMN04488242_0581"/>
<dbReference type="CDD" id="cd05289">
    <property type="entry name" value="MDR_like_2"/>
    <property type="match status" value="1"/>
</dbReference>
<proteinExistence type="predicted"/>
<dbReference type="Gene3D" id="3.90.180.10">
    <property type="entry name" value="Medium-chain alcohol dehydrogenases, catalytic domain"/>
    <property type="match status" value="1"/>
</dbReference>
<dbReference type="GO" id="GO:0005829">
    <property type="term" value="C:cytosol"/>
    <property type="evidence" value="ECO:0007669"/>
    <property type="project" value="TreeGrafter"/>
</dbReference>
<dbReference type="Pfam" id="PF08240">
    <property type="entry name" value="ADH_N"/>
    <property type="match status" value="1"/>
</dbReference>
<dbReference type="InterPro" id="IPR020843">
    <property type="entry name" value="ER"/>
</dbReference>
<organism evidence="4 5">
    <name type="scientific">Tessaracoccus oleiagri</name>
    <dbReference type="NCBI Taxonomy" id="686624"/>
    <lineage>
        <taxon>Bacteria</taxon>
        <taxon>Bacillati</taxon>
        <taxon>Actinomycetota</taxon>
        <taxon>Actinomycetes</taxon>
        <taxon>Propionibacteriales</taxon>
        <taxon>Propionibacteriaceae</taxon>
        <taxon>Tessaracoccus</taxon>
    </lineage>
</organism>
<dbReference type="EMBL" id="FNGP01000001">
    <property type="protein sequence ID" value="SDL17412.1"/>
    <property type="molecule type" value="Genomic_DNA"/>
</dbReference>